<proteinExistence type="predicted"/>
<evidence type="ECO:0000259" key="2">
    <source>
        <dbReference type="Pfam" id="PF05239"/>
    </source>
</evidence>
<comment type="caution">
    <text evidence="3">The sequence shown here is derived from an EMBL/GenBank/DDBJ whole genome shotgun (WGS) entry which is preliminary data.</text>
</comment>
<organism evidence="3 4">
    <name type="scientific">Sphingomonas oleivorans</name>
    <dbReference type="NCBI Taxonomy" id="1735121"/>
    <lineage>
        <taxon>Bacteria</taxon>
        <taxon>Pseudomonadati</taxon>
        <taxon>Pseudomonadota</taxon>
        <taxon>Alphaproteobacteria</taxon>
        <taxon>Sphingomonadales</taxon>
        <taxon>Sphingomonadaceae</taxon>
        <taxon>Sphingomonas</taxon>
    </lineage>
</organism>
<dbReference type="OrthoDB" id="8021018at2"/>
<gene>
    <name evidence="3" type="ORF">CLG96_11420</name>
</gene>
<sequence>MIHIMSRPSDPRHVRTPQKSLRRREIMKPLELFDHRARPAREGRGRLRRWSGIAFISALAPMLAGIGSVATAQEPVAITVVDVQTVALGYRTSELIGRPVSNGRETIGRIDDLVIGRDKVLFAIISVGGFLGLGDRKVAIPYSSLQVTPDSIVFPGATDAALRKLPEFRYR</sequence>
<keyword evidence="4" id="KW-1185">Reference proteome</keyword>
<dbReference type="Pfam" id="PF05239">
    <property type="entry name" value="PRC"/>
    <property type="match status" value="1"/>
</dbReference>
<protein>
    <recommendedName>
        <fullName evidence="2">PRC-barrel domain-containing protein</fullName>
    </recommendedName>
</protein>
<dbReference type="PANTHER" id="PTHR36505:SF1">
    <property type="entry name" value="BLR1072 PROTEIN"/>
    <property type="match status" value="1"/>
</dbReference>
<feature type="region of interest" description="Disordered" evidence="1">
    <location>
        <begin position="1"/>
        <end position="20"/>
    </location>
</feature>
<dbReference type="InterPro" id="IPR027275">
    <property type="entry name" value="PRC-brl_dom"/>
</dbReference>
<dbReference type="Proteomes" id="UP000244162">
    <property type="component" value="Unassembled WGS sequence"/>
</dbReference>
<evidence type="ECO:0000256" key="1">
    <source>
        <dbReference type="SAM" id="MobiDB-lite"/>
    </source>
</evidence>
<dbReference type="AlphaFoldDB" id="A0A2T5FVH8"/>
<feature type="domain" description="PRC-barrel" evidence="2">
    <location>
        <begin position="90"/>
        <end position="153"/>
    </location>
</feature>
<evidence type="ECO:0000313" key="4">
    <source>
        <dbReference type="Proteomes" id="UP000244162"/>
    </source>
</evidence>
<evidence type="ECO:0000313" key="3">
    <source>
        <dbReference type="EMBL" id="PTQ09784.1"/>
    </source>
</evidence>
<name>A0A2T5FVH8_9SPHN</name>
<dbReference type="SUPFAM" id="SSF50346">
    <property type="entry name" value="PRC-barrel domain"/>
    <property type="match status" value="1"/>
</dbReference>
<dbReference type="EMBL" id="NWBU01000010">
    <property type="protein sequence ID" value="PTQ09784.1"/>
    <property type="molecule type" value="Genomic_DNA"/>
</dbReference>
<reference evidence="3 4" key="1">
    <citation type="submission" date="2017-09" db="EMBL/GenBank/DDBJ databases">
        <title>Sphingomonas panjinensis sp.nov., isolated from oil-contaminated soil.</title>
        <authorList>
            <person name="Wang L."/>
            <person name="Chen L."/>
        </authorList>
    </citation>
    <scope>NUCLEOTIDE SEQUENCE [LARGE SCALE GENOMIC DNA]</scope>
    <source>
        <strain evidence="3 4">FW-11</strain>
    </source>
</reference>
<dbReference type="InterPro" id="IPR011033">
    <property type="entry name" value="PRC_barrel-like_sf"/>
</dbReference>
<dbReference type="PANTHER" id="PTHR36505">
    <property type="entry name" value="BLR1072 PROTEIN"/>
    <property type="match status" value="1"/>
</dbReference>
<accession>A0A2T5FVH8</accession>
<dbReference type="Gene3D" id="2.30.30.240">
    <property type="entry name" value="PRC-barrel domain"/>
    <property type="match status" value="1"/>
</dbReference>